<sequence length="188" mass="21056">MWTLLTELLISLVLLGFFVLSCQNVLHIVTGSIRFVLKHIHQELDQELGEGEEGGDDEENVTTRVVRRRVVVKGDEVEDIPGGQFSEEQFTDEHGNIVTKKTVRKVVCRMQGEGPGEHEVSVERSLQEPAELETEAEQFMNYAILRRDSSNKVSGALRCTASIAQQHWTDTLHSTANIGQTHCTAQQT</sequence>
<name>A0ABS2XDZ3_POLSP</name>
<organism evidence="1 2">
    <name type="scientific">Polyodon spathula</name>
    <name type="common">North American paddlefish</name>
    <name type="synonym">Squalus spathula</name>
    <dbReference type="NCBI Taxonomy" id="7913"/>
    <lineage>
        <taxon>Eukaryota</taxon>
        <taxon>Metazoa</taxon>
        <taxon>Chordata</taxon>
        <taxon>Craniata</taxon>
        <taxon>Vertebrata</taxon>
        <taxon>Euteleostomi</taxon>
        <taxon>Actinopterygii</taxon>
        <taxon>Chondrostei</taxon>
        <taxon>Acipenseriformes</taxon>
        <taxon>Polyodontidae</taxon>
        <taxon>Polyodon</taxon>
    </lineage>
</organism>
<protein>
    <submittedName>
        <fullName evidence="1">ANK1 protein</fullName>
    </submittedName>
</protein>
<proteinExistence type="predicted"/>
<feature type="non-terminal residue" evidence="1">
    <location>
        <position position="1"/>
    </location>
</feature>
<reference evidence="1" key="1">
    <citation type="journal article" date="2021" name="Cell">
        <title>Tracing the genetic footprints of vertebrate landing in non-teleost ray-finned fishes.</title>
        <authorList>
            <person name="Bi X."/>
            <person name="Wang K."/>
            <person name="Yang L."/>
            <person name="Pan H."/>
            <person name="Jiang H."/>
            <person name="Wei Q."/>
            <person name="Fang M."/>
            <person name="Yu H."/>
            <person name="Zhu C."/>
            <person name="Cai Y."/>
            <person name="He Y."/>
            <person name="Gan X."/>
            <person name="Zeng H."/>
            <person name="Yu D."/>
            <person name="Zhu Y."/>
            <person name="Jiang H."/>
            <person name="Qiu Q."/>
            <person name="Yang H."/>
            <person name="Zhang Y.E."/>
            <person name="Wang W."/>
            <person name="Zhu M."/>
            <person name="He S."/>
            <person name="Zhang G."/>
        </authorList>
    </citation>
    <scope>NUCLEOTIDE SEQUENCE</scope>
    <source>
        <strain evidence="1">Pddl_001</strain>
    </source>
</reference>
<feature type="non-terminal residue" evidence="1">
    <location>
        <position position="188"/>
    </location>
</feature>
<dbReference type="EMBL" id="JAAWVQ010020213">
    <property type="protein sequence ID" value="MBN3272433.1"/>
    <property type="molecule type" value="Genomic_DNA"/>
</dbReference>
<comment type="caution">
    <text evidence="1">The sequence shown here is derived from an EMBL/GenBank/DDBJ whole genome shotgun (WGS) entry which is preliminary data.</text>
</comment>
<gene>
    <name evidence="1" type="primary">Ank1_1</name>
    <name evidence="1" type="ORF">GTO93_0005707</name>
</gene>
<evidence type="ECO:0000313" key="1">
    <source>
        <dbReference type="EMBL" id="MBN3272433.1"/>
    </source>
</evidence>
<evidence type="ECO:0000313" key="2">
    <source>
        <dbReference type="Proteomes" id="UP001166093"/>
    </source>
</evidence>
<accession>A0ABS2XDZ3</accession>
<dbReference type="Proteomes" id="UP001166093">
    <property type="component" value="Unassembled WGS sequence"/>
</dbReference>
<keyword evidence="2" id="KW-1185">Reference proteome</keyword>